<dbReference type="GO" id="GO:0004040">
    <property type="term" value="F:amidase activity"/>
    <property type="evidence" value="ECO:0007669"/>
    <property type="project" value="InterPro"/>
</dbReference>
<reference evidence="3" key="2">
    <citation type="journal article" date="2021" name="PeerJ">
        <title>Extensive microbial diversity within the chicken gut microbiome revealed by metagenomics and culture.</title>
        <authorList>
            <person name="Gilroy R."/>
            <person name="Ravi A."/>
            <person name="Getino M."/>
            <person name="Pursley I."/>
            <person name="Horton D.L."/>
            <person name="Alikhan N.F."/>
            <person name="Baker D."/>
            <person name="Gharbi K."/>
            <person name="Hall N."/>
            <person name="Watson M."/>
            <person name="Adriaenssens E.M."/>
            <person name="Foster-Nyarko E."/>
            <person name="Jarju S."/>
            <person name="Secka A."/>
            <person name="Antonio M."/>
            <person name="Oren A."/>
            <person name="Chaudhuri R.R."/>
            <person name="La Ragione R."/>
            <person name="Hildebrand F."/>
            <person name="Pallen M.J."/>
        </authorList>
    </citation>
    <scope>NUCLEOTIDE SEQUENCE</scope>
    <source>
        <strain evidence="3">CHK147-3167</strain>
    </source>
</reference>
<evidence type="ECO:0000256" key="1">
    <source>
        <dbReference type="SAM" id="Coils"/>
    </source>
</evidence>
<feature type="domain" description="Mannosyl-glycoprotein endo-beta-N-acetylglucosamidase-like" evidence="2">
    <location>
        <begin position="177"/>
        <end position="285"/>
    </location>
</feature>
<evidence type="ECO:0000313" key="3">
    <source>
        <dbReference type="EMBL" id="HIQ91254.1"/>
    </source>
</evidence>
<dbReference type="Pfam" id="PF01832">
    <property type="entry name" value="Glucosaminidase"/>
    <property type="match status" value="1"/>
</dbReference>
<sequence length="287" mass="31829">MKTNHSVRAVSMAIITLVTVVTFGMPVKALTISNNNLITTMNAQSPIENKKLESSEIAPLEKEQLEIKPAVDFIADEPSSLKIEIDVEELRQIKIARKRALELQRQKEEEERQKALELQRQQEEEARRKAEEEAARIEAERQAELASKSEANTGVSYDELVRKLNASLNSTLAGTGETFAKYAIELGIDPYLAVAIVLHETGCKWTCSSLLRECNNVGGMKGSPGCNGGSYKSFSSLDEGIKAFMNNLYNNYYAKGLTTPETIGPKYAASSTWASQIRNYMNELKAN</sequence>
<evidence type="ECO:0000259" key="2">
    <source>
        <dbReference type="Pfam" id="PF01832"/>
    </source>
</evidence>
<dbReference type="EMBL" id="DVFV01000111">
    <property type="protein sequence ID" value="HIQ91254.1"/>
    <property type="molecule type" value="Genomic_DNA"/>
</dbReference>
<dbReference type="Proteomes" id="UP000886786">
    <property type="component" value="Unassembled WGS sequence"/>
</dbReference>
<comment type="caution">
    <text evidence="3">The sequence shown here is derived from an EMBL/GenBank/DDBJ whole genome shotgun (WGS) entry which is preliminary data.</text>
</comment>
<feature type="coiled-coil region" evidence="1">
    <location>
        <begin position="91"/>
        <end position="147"/>
    </location>
</feature>
<protein>
    <submittedName>
        <fullName evidence="3">Glucosaminidase domain-containing protein</fullName>
    </submittedName>
</protein>
<keyword evidence="1" id="KW-0175">Coiled coil</keyword>
<dbReference type="InterPro" id="IPR002901">
    <property type="entry name" value="MGlyc_endo_b_GlcNAc-like_dom"/>
</dbReference>
<accession>A0A9D0ZS24</accession>
<gene>
    <name evidence="3" type="ORF">IAB27_06520</name>
</gene>
<organism evidence="3 4">
    <name type="scientific">Candidatus Coprosoma intestinipullorum</name>
    <dbReference type="NCBI Taxonomy" id="2840752"/>
    <lineage>
        <taxon>Bacteria</taxon>
        <taxon>Bacillati</taxon>
        <taxon>Bacillota</taxon>
        <taxon>Bacillota incertae sedis</taxon>
        <taxon>Candidatus Coprosoma</taxon>
    </lineage>
</organism>
<reference evidence="3" key="1">
    <citation type="submission" date="2020-10" db="EMBL/GenBank/DDBJ databases">
        <authorList>
            <person name="Gilroy R."/>
        </authorList>
    </citation>
    <scope>NUCLEOTIDE SEQUENCE</scope>
    <source>
        <strain evidence="3">CHK147-3167</strain>
    </source>
</reference>
<name>A0A9D0ZS24_9FIRM</name>
<proteinExistence type="predicted"/>
<evidence type="ECO:0000313" key="4">
    <source>
        <dbReference type="Proteomes" id="UP000886786"/>
    </source>
</evidence>
<dbReference type="AlphaFoldDB" id="A0A9D0ZS24"/>